<reference evidence="1 2" key="1">
    <citation type="submission" date="2021-06" db="EMBL/GenBank/DDBJ databases">
        <title>Halomicroarcula sp. a new haloarchaeum isolated from saline soil.</title>
        <authorList>
            <person name="Duran-Viseras A."/>
            <person name="Sanchez-Porro C."/>
            <person name="Ventosa A."/>
        </authorList>
    </citation>
    <scope>NUCLEOTIDE SEQUENCE [LARGE SCALE GENOMIC DNA]</scope>
    <source>
        <strain evidence="1 2">F27</strain>
    </source>
</reference>
<sequence>MGSADLVHEDVAANVEGTSTLINTITASTIRGVRLPRWSKRTAWG</sequence>
<name>A0AAW4PGH8_9EURY</name>
<dbReference type="Proteomes" id="UP001430455">
    <property type="component" value="Unassembled WGS sequence"/>
</dbReference>
<dbReference type="AlphaFoldDB" id="A0AAW4PGH8"/>
<gene>
    <name evidence="1" type="ORF">EGH23_19330</name>
</gene>
<protein>
    <submittedName>
        <fullName evidence="1">Uncharacterized protein</fullName>
    </submittedName>
</protein>
<dbReference type="EMBL" id="RKLT01000013">
    <property type="protein sequence ID" value="MBX0297034.1"/>
    <property type="molecule type" value="Genomic_DNA"/>
</dbReference>
<proteinExistence type="predicted"/>
<evidence type="ECO:0000313" key="1">
    <source>
        <dbReference type="EMBL" id="MBX0297034.1"/>
    </source>
</evidence>
<evidence type="ECO:0000313" key="2">
    <source>
        <dbReference type="Proteomes" id="UP001430455"/>
    </source>
</evidence>
<keyword evidence="2" id="KW-1185">Reference proteome</keyword>
<comment type="caution">
    <text evidence="1">The sequence shown here is derived from an EMBL/GenBank/DDBJ whole genome shotgun (WGS) entry which is preliminary data.</text>
</comment>
<accession>A0AAW4PGH8</accession>
<organism evidence="1 2">
    <name type="scientific">Haloarcula nitratireducens</name>
    <dbReference type="NCBI Taxonomy" id="2487749"/>
    <lineage>
        <taxon>Archaea</taxon>
        <taxon>Methanobacteriati</taxon>
        <taxon>Methanobacteriota</taxon>
        <taxon>Stenosarchaea group</taxon>
        <taxon>Halobacteria</taxon>
        <taxon>Halobacteriales</taxon>
        <taxon>Haloarculaceae</taxon>
        <taxon>Haloarcula</taxon>
    </lineage>
</organism>